<feature type="transmembrane region" description="Helical" evidence="8">
    <location>
        <begin position="201"/>
        <end position="221"/>
    </location>
</feature>
<evidence type="ECO:0000313" key="10">
    <source>
        <dbReference type="Proteomes" id="UP001224412"/>
    </source>
</evidence>
<dbReference type="Pfam" id="PF01925">
    <property type="entry name" value="TauE"/>
    <property type="match status" value="1"/>
</dbReference>
<feature type="transmembrane region" description="Helical" evidence="8">
    <location>
        <begin position="73"/>
        <end position="95"/>
    </location>
</feature>
<evidence type="ECO:0000313" key="9">
    <source>
        <dbReference type="EMBL" id="MDK4307575.1"/>
    </source>
</evidence>
<reference evidence="9" key="1">
    <citation type="submission" date="2023-05" db="EMBL/GenBank/DDBJ databases">
        <title>Metabolic capabilities are highly conserved among human nasal-associated Corynebacterium species in pangenomic analyses.</title>
        <authorList>
            <person name="Tran T.H."/>
            <person name="Roberts A.Q."/>
            <person name="Escapa I.F."/>
            <person name="Gao W."/>
            <person name="Conlan S."/>
            <person name="Kong H."/>
            <person name="Segre J.A."/>
            <person name="Kelly M.S."/>
            <person name="Lemon K.P."/>
        </authorList>
    </citation>
    <scope>NUCLEOTIDE SEQUENCE</scope>
    <source>
        <strain evidence="9">KPL2773</strain>
    </source>
</reference>
<feature type="transmembrane region" description="Helical" evidence="8">
    <location>
        <begin position="102"/>
        <end position="121"/>
    </location>
</feature>
<dbReference type="PANTHER" id="PTHR30269:SF0">
    <property type="entry name" value="MEMBRANE TRANSPORTER PROTEIN YFCA-RELATED"/>
    <property type="match status" value="1"/>
</dbReference>
<dbReference type="InterPro" id="IPR052017">
    <property type="entry name" value="TSUP"/>
</dbReference>
<comment type="subcellular location">
    <subcellularLocation>
        <location evidence="1 8">Cell membrane</location>
        <topology evidence="1 8">Multi-pass membrane protein</topology>
    </subcellularLocation>
</comment>
<comment type="caution">
    <text evidence="9">The sequence shown here is derived from an EMBL/GenBank/DDBJ whole genome shotgun (WGS) entry which is preliminary data.</text>
</comment>
<protein>
    <recommendedName>
        <fullName evidence="8">Probable membrane transporter protein</fullName>
    </recommendedName>
</protein>
<dbReference type="AlphaFoldDB" id="A0AAP4F9R5"/>
<accession>A0AAP4F9R5</accession>
<dbReference type="Proteomes" id="UP001224412">
    <property type="component" value="Unassembled WGS sequence"/>
</dbReference>
<dbReference type="EMBL" id="JASNVH010000012">
    <property type="protein sequence ID" value="MDK4307575.1"/>
    <property type="molecule type" value="Genomic_DNA"/>
</dbReference>
<dbReference type="GO" id="GO:0005886">
    <property type="term" value="C:plasma membrane"/>
    <property type="evidence" value="ECO:0007669"/>
    <property type="project" value="UniProtKB-SubCell"/>
</dbReference>
<dbReference type="PANTHER" id="PTHR30269">
    <property type="entry name" value="TRANSMEMBRANE PROTEIN YFCA"/>
    <property type="match status" value="1"/>
</dbReference>
<name>A0AAP4F9R5_9CORY</name>
<gene>
    <name evidence="9" type="ORF">QPX42_08490</name>
</gene>
<dbReference type="InterPro" id="IPR002781">
    <property type="entry name" value="TM_pro_TauE-like"/>
</dbReference>
<keyword evidence="5 8" id="KW-0812">Transmembrane</keyword>
<evidence type="ECO:0000256" key="1">
    <source>
        <dbReference type="ARBA" id="ARBA00004651"/>
    </source>
</evidence>
<organism evidence="9 10">
    <name type="scientific">Corynebacterium pseudodiphtheriticum</name>
    <dbReference type="NCBI Taxonomy" id="37637"/>
    <lineage>
        <taxon>Bacteria</taxon>
        <taxon>Bacillati</taxon>
        <taxon>Actinomycetota</taxon>
        <taxon>Actinomycetes</taxon>
        <taxon>Mycobacteriales</taxon>
        <taxon>Corynebacteriaceae</taxon>
        <taxon>Corynebacterium</taxon>
    </lineage>
</organism>
<keyword evidence="6 8" id="KW-1133">Transmembrane helix</keyword>
<feature type="transmembrane region" description="Helical" evidence="8">
    <location>
        <begin position="227"/>
        <end position="248"/>
    </location>
</feature>
<keyword evidence="7 8" id="KW-0472">Membrane</keyword>
<feature type="transmembrane region" description="Helical" evidence="8">
    <location>
        <begin position="43"/>
        <end position="61"/>
    </location>
</feature>
<evidence type="ECO:0000256" key="5">
    <source>
        <dbReference type="ARBA" id="ARBA00022692"/>
    </source>
</evidence>
<comment type="similarity">
    <text evidence="2 8">Belongs to the 4-toluene sulfonate uptake permease (TSUP) (TC 2.A.102) family.</text>
</comment>
<evidence type="ECO:0000256" key="8">
    <source>
        <dbReference type="RuleBase" id="RU363041"/>
    </source>
</evidence>
<evidence type="ECO:0000256" key="4">
    <source>
        <dbReference type="ARBA" id="ARBA00022475"/>
    </source>
</evidence>
<evidence type="ECO:0000256" key="7">
    <source>
        <dbReference type="ARBA" id="ARBA00023136"/>
    </source>
</evidence>
<feature type="transmembrane region" description="Helical" evidence="8">
    <location>
        <begin position="165"/>
        <end position="189"/>
    </location>
</feature>
<dbReference type="RefSeq" id="WP_021352197.1">
    <property type="nucleotide sequence ID" value="NZ_CP100362.1"/>
</dbReference>
<evidence type="ECO:0000256" key="6">
    <source>
        <dbReference type="ARBA" id="ARBA00022989"/>
    </source>
</evidence>
<sequence>MDPLSGILLLVMGVLAGIINSAVGSGSLLTLPVLLALGIPPGVAVRTNTIGMMFASFGTVYGFRREIARELPYLAPMVIATVLFSAIGSLLLLGASARALDFVIPILIIFALILVIFQPHIVRGLSQWKNRSSHSSRQNTNIPPLYEPIGTQYRKPALIAPMGLAAMYGGFFTAAQGIIYMAILGVGTGRSFKDVNPAKNLLSMIVNVTAALVYFGAFVFFGADVLWFGVLILAIGGLAGGVLGARIAKKVSNRVLKGVIVLVAVVALVRQFI</sequence>
<feature type="transmembrane region" description="Helical" evidence="8">
    <location>
        <begin position="255"/>
        <end position="272"/>
    </location>
</feature>
<keyword evidence="3" id="KW-0813">Transport</keyword>
<keyword evidence="4 8" id="KW-1003">Cell membrane</keyword>
<feature type="transmembrane region" description="Helical" evidence="8">
    <location>
        <begin position="6"/>
        <end position="31"/>
    </location>
</feature>
<evidence type="ECO:0000256" key="2">
    <source>
        <dbReference type="ARBA" id="ARBA00009142"/>
    </source>
</evidence>
<proteinExistence type="inferred from homology"/>
<evidence type="ECO:0000256" key="3">
    <source>
        <dbReference type="ARBA" id="ARBA00022448"/>
    </source>
</evidence>